<evidence type="ECO:0000313" key="8">
    <source>
        <dbReference type="Proteomes" id="UP000036356"/>
    </source>
</evidence>
<dbReference type="Pfam" id="PF02561">
    <property type="entry name" value="FliS"/>
    <property type="match status" value="1"/>
</dbReference>
<keyword evidence="7" id="KW-0969">Cilium</keyword>
<dbReference type="InterPro" id="IPR036584">
    <property type="entry name" value="FliS_sf"/>
</dbReference>
<accession>A0A0J1FNK0</accession>
<proteinExistence type="inferred from homology"/>
<dbReference type="PANTHER" id="PTHR34773">
    <property type="entry name" value="FLAGELLAR SECRETION CHAPERONE FLIS"/>
    <property type="match status" value="1"/>
</dbReference>
<name>A0A0J1FNK0_9FIRM</name>
<reference evidence="7 8" key="1">
    <citation type="submission" date="2015-06" db="EMBL/GenBank/DDBJ databases">
        <title>Draft genome of the moderately acidophilic sulfate reducer Candidatus Desulfosporosinus acididurans strain M1.</title>
        <authorList>
            <person name="Poehlein A."/>
            <person name="Petzsch P."/>
            <person name="Johnson B.D."/>
            <person name="Schloemann M."/>
            <person name="Daniel R."/>
            <person name="Muehling M."/>
        </authorList>
    </citation>
    <scope>NUCLEOTIDE SEQUENCE [LARGE SCALE GENOMIC DNA]</scope>
    <source>
        <strain evidence="7 8">M1</strain>
    </source>
</reference>
<dbReference type="NCBIfam" id="TIGR00208">
    <property type="entry name" value="fliS"/>
    <property type="match status" value="1"/>
</dbReference>
<protein>
    <recommendedName>
        <fullName evidence="6">Flagellar secretion chaperone FliS</fullName>
    </recommendedName>
</protein>
<evidence type="ECO:0000256" key="3">
    <source>
        <dbReference type="ARBA" id="ARBA00022490"/>
    </source>
</evidence>
<evidence type="ECO:0000256" key="5">
    <source>
        <dbReference type="ARBA" id="ARBA00023186"/>
    </source>
</evidence>
<gene>
    <name evidence="7" type="primary">fliS_2</name>
    <name evidence="7" type="ORF">DEAC_c30360</name>
</gene>
<dbReference type="AlphaFoldDB" id="A0A0J1FNK0"/>
<comment type="subcellular location">
    <subcellularLocation>
        <location evidence="1 6">Cytoplasm</location>
        <location evidence="1 6">Cytosol</location>
    </subcellularLocation>
</comment>
<keyword evidence="5" id="KW-0143">Chaperone</keyword>
<dbReference type="PIRSF" id="PIRSF039090">
    <property type="entry name" value="Flis"/>
    <property type="match status" value="1"/>
</dbReference>
<dbReference type="Gene3D" id="1.20.120.340">
    <property type="entry name" value="Flagellar protein FliS"/>
    <property type="match status" value="1"/>
</dbReference>
<dbReference type="InterPro" id="IPR003713">
    <property type="entry name" value="FliS"/>
</dbReference>
<sequence>MSDISTTDIANRTYDLSAIETATPEMLIVMLYDGALRFLQQMRSALEQQDQGSVDKWLGKLQDIFVELNTSLDMNQGEIAQNLRKLYEFYQHELILAAVEKNIDRLQPVEGFLTLFRKTWAEAAEISGTAKA</sequence>
<evidence type="ECO:0000256" key="1">
    <source>
        <dbReference type="ARBA" id="ARBA00004514"/>
    </source>
</evidence>
<keyword evidence="7" id="KW-0966">Cell projection</keyword>
<evidence type="ECO:0000256" key="4">
    <source>
        <dbReference type="ARBA" id="ARBA00022795"/>
    </source>
</evidence>
<evidence type="ECO:0000313" key="7">
    <source>
        <dbReference type="EMBL" id="KLU65069.1"/>
    </source>
</evidence>
<keyword evidence="3 6" id="KW-0963">Cytoplasm</keyword>
<dbReference type="Proteomes" id="UP000036356">
    <property type="component" value="Unassembled WGS sequence"/>
</dbReference>
<dbReference type="EMBL" id="LDZY01000010">
    <property type="protein sequence ID" value="KLU65069.1"/>
    <property type="molecule type" value="Genomic_DNA"/>
</dbReference>
<dbReference type="RefSeq" id="WP_047810854.1">
    <property type="nucleotide sequence ID" value="NZ_LDZY01000010.1"/>
</dbReference>
<keyword evidence="8" id="KW-1185">Reference proteome</keyword>
<dbReference type="PATRIC" id="fig|476652.3.peg.3195"/>
<evidence type="ECO:0000256" key="2">
    <source>
        <dbReference type="ARBA" id="ARBA00008787"/>
    </source>
</evidence>
<keyword evidence="4 6" id="KW-1005">Bacterial flagellum biogenesis</keyword>
<dbReference type="GO" id="GO:0005829">
    <property type="term" value="C:cytosol"/>
    <property type="evidence" value="ECO:0007669"/>
    <property type="project" value="UniProtKB-SubCell"/>
</dbReference>
<dbReference type="CDD" id="cd16098">
    <property type="entry name" value="FliS"/>
    <property type="match status" value="1"/>
</dbReference>
<comment type="caution">
    <text evidence="7">The sequence shown here is derived from an EMBL/GenBank/DDBJ whole genome shotgun (WGS) entry which is preliminary data.</text>
</comment>
<dbReference type="PANTHER" id="PTHR34773:SF1">
    <property type="entry name" value="FLAGELLAR SECRETION CHAPERONE FLIS"/>
    <property type="match status" value="1"/>
</dbReference>
<comment type="similarity">
    <text evidence="2 6">Belongs to the FliS family.</text>
</comment>
<dbReference type="GO" id="GO:0044780">
    <property type="term" value="P:bacterial-type flagellum assembly"/>
    <property type="evidence" value="ECO:0007669"/>
    <property type="project" value="InterPro"/>
</dbReference>
<keyword evidence="7" id="KW-0282">Flagellum</keyword>
<evidence type="ECO:0000256" key="6">
    <source>
        <dbReference type="PIRNR" id="PIRNR039090"/>
    </source>
</evidence>
<dbReference type="SUPFAM" id="SSF101116">
    <property type="entry name" value="Flagellar export chaperone FliS"/>
    <property type="match status" value="1"/>
</dbReference>
<organism evidence="7 8">
    <name type="scientific">Desulfosporosinus acididurans</name>
    <dbReference type="NCBI Taxonomy" id="476652"/>
    <lineage>
        <taxon>Bacteria</taxon>
        <taxon>Bacillati</taxon>
        <taxon>Bacillota</taxon>
        <taxon>Clostridia</taxon>
        <taxon>Eubacteriales</taxon>
        <taxon>Desulfitobacteriaceae</taxon>
        <taxon>Desulfosporosinus</taxon>
    </lineage>
</organism>
<dbReference type="GO" id="GO:0071973">
    <property type="term" value="P:bacterial-type flagellum-dependent cell motility"/>
    <property type="evidence" value="ECO:0007669"/>
    <property type="project" value="TreeGrafter"/>
</dbReference>
<dbReference type="STRING" id="476652.DEAC_c30360"/>